<feature type="region of interest" description="Disordered" evidence="1">
    <location>
        <begin position="1"/>
        <end position="83"/>
    </location>
</feature>
<organism evidence="2 3">
    <name type="scientific">Prunus dulcis</name>
    <name type="common">Almond</name>
    <name type="synonym">Amygdalus dulcis</name>
    <dbReference type="NCBI Taxonomy" id="3755"/>
    <lineage>
        <taxon>Eukaryota</taxon>
        <taxon>Viridiplantae</taxon>
        <taxon>Streptophyta</taxon>
        <taxon>Embryophyta</taxon>
        <taxon>Tracheophyta</taxon>
        <taxon>Spermatophyta</taxon>
        <taxon>Magnoliopsida</taxon>
        <taxon>eudicotyledons</taxon>
        <taxon>Gunneridae</taxon>
        <taxon>Pentapetalae</taxon>
        <taxon>rosids</taxon>
        <taxon>fabids</taxon>
        <taxon>Rosales</taxon>
        <taxon>Rosaceae</taxon>
        <taxon>Amygdaloideae</taxon>
        <taxon>Amygdaleae</taxon>
        <taxon>Prunus</taxon>
    </lineage>
</organism>
<protein>
    <submittedName>
        <fullName evidence="2">Uncharacterized protein</fullName>
    </submittedName>
</protein>
<gene>
    <name evidence="2" type="ORF">L3X38_033995</name>
</gene>
<evidence type="ECO:0000256" key="1">
    <source>
        <dbReference type="SAM" id="MobiDB-lite"/>
    </source>
</evidence>
<evidence type="ECO:0000313" key="2">
    <source>
        <dbReference type="EMBL" id="KAI5324922.1"/>
    </source>
</evidence>
<dbReference type="EMBL" id="JAJFAZ020000006">
    <property type="protein sequence ID" value="KAI5324922.1"/>
    <property type="molecule type" value="Genomic_DNA"/>
</dbReference>
<dbReference type="Proteomes" id="UP001054821">
    <property type="component" value="Chromosome 6"/>
</dbReference>
<name>A0AAD4YWF3_PRUDU</name>
<sequence length="83" mass="9016">MEVAPPTPSLILNNHSRVEFPGGSAPTDADFDLKSDLESGSYFDDLDLDSDDDPDPETVSNSYLDPDFDFDPNSGSDPDPDSY</sequence>
<dbReference type="AlphaFoldDB" id="A0AAD4YWF3"/>
<comment type="caution">
    <text evidence="2">The sequence shown here is derived from an EMBL/GenBank/DDBJ whole genome shotgun (WGS) entry which is preliminary data.</text>
</comment>
<keyword evidence="3" id="KW-1185">Reference proteome</keyword>
<feature type="compositionally biased region" description="Acidic residues" evidence="1">
    <location>
        <begin position="44"/>
        <end position="56"/>
    </location>
</feature>
<proteinExistence type="predicted"/>
<accession>A0AAD4YWF3</accession>
<reference evidence="2 3" key="1">
    <citation type="journal article" date="2022" name="G3 (Bethesda)">
        <title>Whole-genome sequence and methylome profiling of the almond [Prunus dulcis (Mill.) D.A. Webb] cultivar 'Nonpareil'.</title>
        <authorList>
            <person name="D'Amico-Willman K.M."/>
            <person name="Ouma W.Z."/>
            <person name="Meulia T."/>
            <person name="Sideli G.M."/>
            <person name="Gradziel T.M."/>
            <person name="Fresnedo-Ramirez J."/>
        </authorList>
    </citation>
    <scope>NUCLEOTIDE SEQUENCE [LARGE SCALE GENOMIC DNA]</scope>
    <source>
        <strain evidence="2">Clone GOH B32 T37-40</strain>
    </source>
</reference>
<evidence type="ECO:0000313" key="3">
    <source>
        <dbReference type="Proteomes" id="UP001054821"/>
    </source>
</evidence>